<proteinExistence type="predicted"/>
<dbReference type="AlphaFoldDB" id="A0AAW0IEM5"/>
<comment type="caution">
    <text evidence="1">The sequence shown here is derived from an EMBL/GenBank/DDBJ whole genome shotgun (WGS) entry which is preliminary data.</text>
</comment>
<evidence type="ECO:0000313" key="2">
    <source>
        <dbReference type="Proteomes" id="UP001488838"/>
    </source>
</evidence>
<reference evidence="1 2" key="1">
    <citation type="journal article" date="2023" name="bioRxiv">
        <title>Conserved and derived expression patterns and positive selection on dental genes reveal complex evolutionary context of ever-growing rodent molars.</title>
        <authorList>
            <person name="Calamari Z.T."/>
            <person name="Song A."/>
            <person name="Cohen E."/>
            <person name="Akter M."/>
            <person name="Roy R.D."/>
            <person name="Hallikas O."/>
            <person name="Christensen M.M."/>
            <person name="Li P."/>
            <person name="Marangoni P."/>
            <person name="Jernvall J."/>
            <person name="Klein O.D."/>
        </authorList>
    </citation>
    <scope>NUCLEOTIDE SEQUENCE [LARGE SCALE GENOMIC DNA]</scope>
    <source>
        <strain evidence="1">V071</strain>
    </source>
</reference>
<protein>
    <submittedName>
        <fullName evidence="1">Uncharacterized protein</fullName>
    </submittedName>
</protein>
<gene>
    <name evidence="1" type="ORF">U0070_012402</name>
</gene>
<dbReference type="Proteomes" id="UP001488838">
    <property type="component" value="Unassembled WGS sequence"/>
</dbReference>
<sequence>MPRSLSHVRDNICDFALPSRLISLDIISGFMRSQQVTSLCSSVLNRTLPVCVSVSSFIGTEVSL</sequence>
<dbReference type="EMBL" id="JBBHLL010000146">
    <property type="protein sequence ID" value="KAK7812739.1"/>
    <property type="molecule type" value="Genomic_DNA"/>
</dbReference>
<keyword evidence="2" id="KW-1185">Reference proteome</keyword>
<evidence type="ECO:0000313" key="1">
    <source>
        <dbReference type="EMBL" id="KAK7812739.1"/>
    </source>
</evidence>
<organism evidence="1 2">
    <name type="scientific">Myodes glareolus</name>
    <name type="common">Bank vole</name>
    <name type="synonym">Clethrionomys glareolus</name>
    <dbReference type="NCBI Taxonomy" id="447135"/>
    <lineage>
        <taxon>Eukaryota</taxon>
        <taxon>Metazoa</taxon>
        <taxon>Chordata</taxon>
        <taxon>Craniata</taxon>
        <taxon>Vertebrata</taxon>
        <taxon>Euteleostomi</taxon>
        <taxon>Mammalia</taxon>
        <taxon>Eutheria</taxon>
        <taxon>Euarchontoglires</taxon>
        <taxon>Glires</taxon>
        <taxon>Rodentia</taxon>
        <taxon>Myomorpha</taxon>
        <taxon>Muroidea</taxon>
        <taxon>Cricetidae</taxon>
        <taxon>Arvicolinae</taxon>
        <taxon>Myodes</taxon>
    </lineage>
</organism>
<accession>A0AAW0IEM5</accession>
<name>A0AAW0IEM5_MYOGA</name>